<gene>
    <name evidence="3" type="ORF">B4U80_03870</name>
</gene>
<sequence>MQIQLEASVKPEEYIDVFITPENLAKQTRLPIGPPVYGHVTALSKGAGLAIMQLSTKYNVDRDFLLLKPAVKAFDISFSMSATGRNKSTIFLSACSKWMLTNESSRSDIAIMELDIPTGYFQNKAVIDRYVAKAAVPNLKKAKVLPKSAVFMFEYLTQDWSCVNVTLDRWFPVANSTRYMKAKVYELNRPGLFAEAILDNLVLNIINICEVCGSFQCPYCPFFSKALFTLPNTAFMFFAFILNFVICKYCI</sequence>
<proteinExistence type="predicted"/>
<evidence type="ECO:0000313" key="3">
    <source>
        <dbReference type="EMBL" id="RWS20855.1"/>
    </source>
</evidence>
<feature type="domain" description="Alpha-macroglobulin receptor-binding" evidence="2">
    <location>
        <begin position="107"/>
        <end position="198"/>
    </location>
</feature>
<dbReference type="OrthoDB" id="6425527at2759"/>
<dbReference type="Pfam" id="PF07677">
    <property type="entry name" value="A2M_recep"/>
    <property type="match status" value="1"/>
</dbReference>
<keyword evidence="1" id="KW-1133">Transmembrane helix</keyword>
<dbReference type="PANTHER" id="PTHR11412">
    <property type="entry name" value="MACROGLOBULIN / COMPLEMENT"/>
    <property type="match status" value="1"/>
</dbReference>
<dbReference type="Proteomes" id="UP000288716">
    <property type="component" value="Unassembled WGS sequence"/>
</dbReference>
<dbReference type="STRING" id="299467.A0A443S001"/>
<dbReference type="Gene3D" id="2.60.40.690">
    <property type="entry name" value="Alpha-macroglobulin, receptor-binding domain"/>
    <property type="match status" value="1"/>
</dbReference>
<dbReference type="VEuPathDB" id="VectorBase:LDEU011185"/>
<dbReference type="EMBL" id="NCKV01015100">
    <property type="protein sequence ID" value="RWS20855.1"/>
    <property type="molecule type" value="Genomic_DNA"/>
</dbReference>
<evidence type="ECO:0000256" key="1">
    <source>
        <dbReference type="SAM" id="Phobius"/>
    </source>
</evidence>
<organism evidence="3 4">
    <name type="scientific">Leptotrombidium deliense</name>
    <dbReference type="NCBI Taxonomy" id="299467"/>
    <lineage>
        <taxon>Eukaryota</taxon>
        <taxon>Metazoa</taxon>
        <taxon>Ecdysozoa</taxon>
        <taxon>Arthropoda</taxon>
        <taxon>Chelicerata</taxon>
        <taxon>Arachnida</taxon>
        <taxon>Acari</taxon>
        <taxon>Acariformes</taxon>
        <taxon>Trombidiformes</taxon>
        <taxon>Prostigmata</taxon>
        <taxon>Anystina</taxon>
        <taxon>Parasitengona</taxon>
        <taxon>Trombiculoidea</taxon>
        <taxon>Trombiculidae</taxon>
        <taxon>Leptotrombidium</taxon>
    </lineage>
</organism>
<dbReference type="PANTHER" id="PTHR11412:SF146">
    <property type="entry name" value="CD109 ANTIGEN"/>
    <property type="match status" value="1"/>
</dbReference>
<dbReference type="InterPro" id="IPR009048">
    <property type="entry name" value="A-macroglobulin_rcpt-bd"/>
</dbReference>
<keyword evidence="4" id="KW-1185">Reference proteome</keyword>
<dbReference type="GO" id="GO:0005576">
    <property type="term" value="C:extracellular region"/>
    <property type="evidence" value="ECO:0007669"/>
    <property type="project" value="InterPro"/>
</dbReference>
<dbReference type="AlphaFoldDB" id="A0A443S001"/>
<comment type="caution">
    <text evidence="3">The sequence shown here is derived from an EMBL/GenBank/DDBJ whole genome shotgun (WGS) entry which is preliminary data.</text>
</comment>
<evidence type="ECO:0000259" key="2">
    <source>
        <dbReference type="SMART" id="SM01361"/>
    </source>
</evidence>
<dbReference type="SMART" id="SM01361">
    <property type="entry name" value="A2M_recep"/>
    <property type="match status" value="1"/>
</dbReference>
<dbReference type="SUPFAM" id="SSF49410">
    <property type="entry name" value="Alpha-macroglobulin receptor domain"/>
    <property type="match status" value="1"/>
</dbReference>
<evidence type="ECO:0000313" key="4">
    <source>
        <dbReference type="Proteomes" id="UP000288716"/>
    </source>
</evidence>
<dbReference type="InterPro" id="IPR036595">
    <property type="entry name" value="A-macroglobulin_rcpt-bd_sf"/>
</dbReference>
<keyword evidence="1" id="KW-0472">Membrane</keyword>
<accession>A0A443S001</accession>
<dbReference type="InterPro" id="IPR050473">
    <property type="entry name" value="A2M/Complement_sys"/>
</dbReference>
<keyword evidence="1" id="KW-0812">Transmembrane</keyword>
<name>A0A443S001_9ACAR</name>
<feature type="transmembrane region" description="Helical" evidence="1">
    <location>
        <begin position="226"/>
        <end position="246"/>
    </location>
</feature>
<protein>
    <submittedName>
        <fullName evidence="3">CD109 antigen-like protein</fullName>
    </submittedName>
</protein>
<reference evidence="3 4" key="1">
    <citation type="journal article" date="2018" name="Gigascience">
        <title>Genomes of trombidid mites reveal novel predicted allergens and laterally-transferred genes associated with secondary metabolism.</title>
        <authorList>
            <person name="Dong X."/>
            <person name="Chaisiri K."/>
            <person name="Xia D."/>
            <person name="Armstrong S.D."/>
            <person name="Fang Y."/>
            <person name="Donnelly M.J."/>
            <person name="Kadowaki T."/>
            <person name="McGarry J.W."/>
            <person name="Darby A.C."/>
            <person name="Makepeace B.L."/>
        </authorList>
    </citation>
    <scope>NUCLEOTIDE SEQUENCE [LARGE SCALE GENOMIC DNA]</scope>
    <source>
        <strain evidence="3">UoL-UT</strain>
    </source>
</reference>